<evidence type="ECO:0000256" key="3">
    <source>
        <dbReference type="SAM" id="MobiDB-lite"/>
    </source>
</evidence>
<name>A0A381QJQ6_9ZZZZ</name>
<organism evidence="5">
    <name type="scientific">marine metagenome</name>
    <dbReference type="NCBI Taxonomy" id="408172"/>
    <lineage>
        <taxon>unclassified sequences</taxon>
        <taxon>metagenomes</taxon>
        <taxon>ecological metagenomes</taxon>
    </lineage>
</organism>
<dbReference type="InterPro" id="IPR036867">
    <property type="entry name" value="R3H_dom_sf"/>
</dbReference>
<evidence type="ECO:0000256" key="2">
    <source>
        <dbReference type="ARBA" id="ARBA00022840"/>
    </source>
</evidence>
<gene>
    <name evidence="5" type="ORF">METZ01_LOCUS32002</name>
</gene>
<dbReference type="PANTHER" id="PTHR20953">
    <property type="entry name" value="KINASE-RELATED"/>
    <property type="match status" value="1"/>
</dbReference>
<dbReference type="CDD" id="cd00009">
    <property type="entry name" value="AAA"/>
    <property type="match status" value="1"/>
</dbReference>
<dbReference type="Pfam" id="PF19568">
    <property type="entry name" value="Spore_III_AA"/>
    <property type="match status" value="1"/>
</dbReference>
<dbReference type="EMBL" id="UINC01001375">
    <property type="protein sequence ID" value="SUZ79148.1"/>
    <property type="molecule type" value="Genomic_DNA"/>
</dbReference>
<dbReference type="SUPFAM" id="SSF82708">
    <property type="entry name" value="R3H domain"/>
    <property type="match status" value="1"/>
</dbReference>
<feature type="domain" description="R3H" evidence="4">
    <location>
        <begin position="513"/>
        <end position="577"/>
    </location>
</feature>
<dbReference type="Gene3D" id="3.30.1370.50">
    <property type="entry name" value="R3H-like domain"/>
    <property type="match status" value="1"/>
</dbReference>
<accession>A0A381QJQ6</accession>
<dbReference type="InterPro" id="IPR045735">
    <property type="entry name" value="Spore_III_AA_AAA+_ATPase"/>
</dbReference>
<dbReference type="GO" id="GO:0003676">
    <property type="term" value="F:nucleic acid binding"/>
    <property type="evidence" value="ECO:0007669"/>
    <property type="project" value="InterPro"/>
</dbReference>
<evidence type="ECO:0000259" key="4">
    <source>
        <dbReference type="PROSITE" id="PS51061"/>
    </source>
</evidence>
<dbReference type="Pfam" id="PF01424">
    <property type="entry name" value="R3H"/>
    <property type="match status" value="1"/>
</dbReference>
<reference evidence="5" key="1">
    <citation type="submission" date="2018-05" db="EMBL/GenBank/DDBJ databases">
        <authorList>
            <person name="Lanie J.A."/>
            <person name="Ng W.-L."/>
            <person name="Kazmierczak K.M."/>
            <person name="Andrzejewski T.M."/>
            <person name="Davidsen T.M."/>
            <person name="Wayne K.J."/>
            <person name="Tettelin H."/>
            <person name="Glass J.I."/>
            <person name="Rusch D."/>
            <person name="Podicherti R."/>
            <person name="Tsui H.-C.T."/>
            <person name="Winkler M.E."/>
        </authorList>
    </citation>
    <scope>NUCLEOTIDE SEQUENCE</scope>
</reference>
<dbReference type="Gene3D" id="3.40.50.300">
    <property type="entry name" value="P-loop containing nucleotide triphosphate hydrolases"/>
    <property type="match status" value="1"/>
</dbReference>
<dbReference type="InterPro" id="IPR001374">
    <property type="entry name" value="R3H_dom"/>
</dbReference>
<keyword evidence="1" id="KW-0547">Nucleotide-binding</keyword>
<protein>
    <recommendedName>
        <fullName evidence="4">R3H domain-containing protein</fullName>
    </recommendedName>
</protein>
<sequence length="577" mass="63523">MATVQEEIQEPGREREQREQLELDLVLNVLPPDVAGVLRDRDDLDQLLEVVLDLGRLPEARFVSGDAELNDQPVTTADLENVIERIGDFGDDNRAGIERTLHRISAIRNRRGQVIGITCRVGRAVFGTIKIIEDLAFSGKNILLLGRPGVGKTTMLREMARVLSQEAKKRVIIVDTSNEIAGDGDVPHPAIGRSRRMQVPTPSQQHGVMIEAVENHMPETIVIDEMGTEQEAAAARTIAERGVQLIATAHGNTLDNLIMNPTLSDLVGGIQTVTLGDQEARYRGTQKSVLERKAPPTFDVVVEIQGWAKLAVHNNVSQVVDQWLRGFPISPEVRTMGDDGEVKRSQEQVRVSEAQPGSWQSDSRRGRGGRENQSSQRQSPQGQMMAQSQMAALVEPEAAVKASEVRIFLFGVGRDKLETAAAESGTALQIVNELRRADLVLTTKTHYRRGSQLVRIAESSGTPVCVLRKNTMPQLQEFLGTVIKEWHVGGGNGMLANLGNDEDGPPFTGQNGSPTMEKAMDEAEDAANRVLSGEQTIHLSPQRSYIRRLQHLLGQRYNVASVSQGREPERAVLFYRV</sequence>
<dbReference type="SMART" id="SM00393">
    <property type="entry name" value="R3H"/>
    <property type="match status" value="1"/>
</dbReference>
<keyword evidence="2" id="KW-0067">ATP-binding</keyword>
<evidence type="ECO:0000256" key="1">
    <source>
        <dbReference type="ARBA" id="ARBA00022741"/>
    </source>
</evidence>
<dbReference type="PANTHER" id="PTHR20953:SF3">
    <property type="entry name" value="P-LOOP CONTAINING NUCLEOSIDE TRIPHOSPHATE HYDROLASES SUPERFAMILY PROTEIN"/>
    <property type="match status" value="1"/>
</dbReference>
<dbReference type="GO" id="GO:0005524">
    <property type="term" value="F:ATP binding"/>
    <property type="evidence" value="ECO:0007669"/>
    <property type="project" value="UniProtKB-KW"/>
</dbReference>
<dbReference type="SMART" id="SM00382">
    <property type="entry name" value="AAA"/>
    <property type="match status" value="1"/>
</dbReference>
<dbReference type="SUPFAM" id="SSF52540">
    <property type="entry name" value="P-loop containing nucleoside triphosphate hydrolases"/>
    <property type="match status" value="1"/>
</dbReference>
<dbReference type="Pfam" id="PF25516">
    <property type="entry name" value="PTPase"/>
    <property type="match status" value="1"/>
</dbReference>
<dbReference type="InterPro" id="IPR058670">
    <property type="entry name" value="PTPase_dom"/>
</dbReference>
<evidence type="ECO:0000313" key="5">
    <source>
        <dbReference type="EMBL" id="SUZ79148.1"/>
    </source>
</evidence>
<feature type="region of interest" description="Disordered" evidence="3">
    <location>
        <begin position="330"/>
        <end position="390"/>
    </location>
</feature>
<feature type="compositionally biased region" description="Polar residues" evidence="3">
    <location>
        <begin position="371"/>
        <end position="382"/>
    </location>
</feature>
<proteinExistence type="predicted"/>
<dbReference type="InterPro" id="IPR003593">
    <property type="entry name" value="AAA+_ATPase"/>
</dbReference>
<dbReference type="AlphaFoldDB" id="A0A381QJQ6"/>
<dbReference type="InterPro" id="IPR027417">
    <property type="entry name" value="P-loop_NTPase"/>
</dbReference>
<dbReference type="PROSITE" id="PS51061">
    <property type="entry name" value="R3H"/>
    <property type="match status" value="1"/>
</dbReference>
<feature type="compositionally biased region" description="Basic and acidic residues" evidence="3">
    <location>
        <begin position="335"/>
        <end position="347"/>
    </location>
</feature>